<name>A0A414QUA0_9FIRM</name>
<evidence type="ECO:0000259" key="1">
    <source>
        <dbReference type="Pfam" id="PF18050"/>
    </source>
</evidence>
<dbReference type="AlphaFoldDB" id="A0A414QUA0"/>
<dbReference type="Pfam" id="PF18050">
    <property type="entry name" value="Cyclophil_like2"/>
    <property type="match status" value="1"/>
</dbReference>
<dbReference type="Proteomes" id="UP000284579">
    <property type="component" value="Unassembled WGS sequence"/>
</dbReference>
<dbReference type="EMBL" id="QRHO01000005">
    <property type="protein sequence ID" value="RHF84366.1"/>
    <property type="molecule type" value="Genomic_DNA"/>
</dbReference>
<accession>A0A414QUA0</accession>
<feature type="domain" description="Cyclophilin-like" evidence="1">
    <location>
        <begin position="3"/>
        <end position="102"/>
    </location>
</feature>
<proteinExistence type="predicted"/>
<organism evidence="2 3">
    <name type="scientific">Coprococcus comes</name>
    <dbReference type="NCBI Taxonomy" id="410072"/>
    <lineage>
        <taxon>Bacteria</taxon>
        <taxon>Bacillati</taxon>
        <taxon>Bacillota</taxon>
        <taxon>Clostridia</taxon>
        <taxon>Lachnospirales</taxon>
        <taxon>Lachnospiraceae</taxon>
        <taxon>Coprococcus</taxon>
    </lineage>
</organism>
<gene>
    <name evidence="2" type="ORF">DW656_05675</name>
</gene>
<comment type="caution">
    <text evidence="2">The sequence shown here is derived from an EMBL/GenBank/DDBJ whole genome shotgun (WGS) entry which is preliminary data.</text>
</comment>
<evidence type="ECO:0000313" key="3">
    <source>
        <dbReference type="Proteomes" id="UP000284579"/>
    </source>
</evidence>
<dbReference type="InterPro" id="IPR041183">
    <property type="entry name" value="Cyclophilin-like"/>
</dbReference>
<protein>
    <recommendedName>
        <fullName evidence="1">Cyclophilin-like domain-containing protein</fullName>
    </recommendedName>
</protein>
<evidence type="ECO:0000313" key="2">
    <source>
        <dbReference type="EMBL" id="RHF84366.1"/>
    </source>
</evidence>
<sequence length="106" mass="11763">MPVIWEDNQTVQELMEEAGKGDIVVQMSMYSDNEQVGSLGKSYTKKDEQITTHSGDIVLYSGDKIVVFYGSNSWAYTRLGKMNIPKGDVTELLSNGDITLKIVIAK</sequence>
<reference evidence="2 3" key="1">
    <citation type="submission" date="2018-08" db="EMBL/GenBank/DDBJ databases">
        <title>A genome reference for cultivated species of the human gut microbiota.</title>
        <authorList>
            <person name="Zou Y."/>
            <person name="Xue W."/>
            <person name="Luo G."/>
        </authorList>
    </citation>
    <scope>NUCLEOTIDE SEQUENCE [LARGE SCALE GENOMIC DNA]</scope>
    <source>
        <strain evidence="2 3">AM23-3</strain>
    </source>
</reference>